<organism evidence="1 2">
    <name type="scientific">Filimonas lacunae</name>
    <dbReference type="NCBI Taxonomy" id="477680"/>
    <lineage>
        <taxon>Bacteria</taxon>
        <taxon>Pseudomonadati</taxon>
        <taxon>Bacteroidota</taxon>
        <taxon>Chitinophagia</taxon>
        <taxon>Chitinophagales</taxon>
        <taxon>Chitinophagaceae</taxon>
        <taxon>Filimonas</taxon>
    </lineage>
</organism>
<dbReference type="Pfam" id="PF11751">
    <property type="entry name" value="PorP_SprF"/>
    <property type="match status" value="1"/>
</dbReference>
<dbReference type="InterPro" id="IPR019861">
    <property type="entry name" value="PorP/SprF_Bacteroidetes"/>
</dbReference>
<reference evidence="2" key="1">
    <citation type="submission" date="2017-01" db="EMBL/GenBank/DDBJ databases">
        <authorList>
            <person name="Varghese N."/>
            <person name="Submissions S."/>
        </authorList>
    </citation>
    <scope>NUCLEOTIDE SEQUENCE [LARGE SCALE GENOMIC DNA]</scope>
    <source>
        <strain evidence="2">DSM 21054</strain>
    </source>
</reference>
<keyword evidence="2" id="KW-1185">Reference proteome</keyword>
<proteinExistence type="predicted"/>
<dbReference type="EMBL" id="FTOR01000006">
    <property type="protein sequence ID" value="SIT25410.1"/>
    <property type="molecule type" value="Genomic_DNA"/>
</dbReference>
<dbReference type="STRING" id="477680.SAMN05421788_106306"/>
<protein>
    <submittedName>
        <fullName evidence="1">Type IX secretion system membrane protein, PorP/SprF family</fullName>
    </submittedName>
</protein>
<dbReference type="NCBIfam" id="TIGR03519">
    <property type="entry name" value="T9SS_PorP_fam"/>
    <property type="match status" value="1"/>
</dbReference>
<sequence length="337" mass="37536">MLLVCTMQVHAQQRPQYTQYILNSFIINPAVAGIENYVDVKLSHRHQWVGINGAPVTSYITVHSPLHKSDYDRQTITSTHMSGENPRGRNYWAEYEAPESHTGVGFTMINDRTGPMNRLSGYGTISYHLGLSPTTNISMGISAGFQQMRLDAGKLDFGEQYPIDPSVASSGYINRMRPDFNAGIWLYSACFFAGVSAQNIVPQGVGFNNGELNGDRIVKQSAQLPHLFATTGFMTFLTEEISLLPSLMVKYISPTPISLDLNAKLQWQDVMWTGINYRFKDGFGVMLGANINPKINISYSYDYITSKLNSVSSGTHEIIIGFALGNSYGDWCPRNIW</sequence>
<name>A0A1N7QR69_9BACT</name>
<dbReference type="AlphaFoldDB" id="A0A1N7QR69"/>
<accession>A0A1N7QR69</accession>
<dbReference type="Proteomes" id="UP000186917">
    <property type="component" value="Unassembled WGS sequence"/>
</dbReference>
<evidence type="ECO:0000313" key="1">
    <source>
        <dbReference type="EMBL" id="SIT25410.1"/>
    </source>
</evidence>
<evidence type="ECO:0000313" key="2">
    <source>
        <dbReference type="Proteomes" id="UP000186917"/>
    </source>
</evidence>
<gene>
    <name evidence="1" type="ORF">SAMN05421788_106306</name>
</gene>